<keyword evidence="1" id="KW-0812">Transmembrane</keyword>
<reference evidence="3" key="1">
    <citation type="journal article" date="2017" name="Front. Plant Sci.">
        <title>Climate Clever Clovers: New Paradigm to Reduce the Environmental Footprint of Ruminants by Breeding Low Methanogenic Forages Utilizing Haplotype Variation.</title>
        <authorList>
            <person name="Kaur P."/>
            <person name="Appels R."/>
            <person name="Bayer P.E."/>
            <person name="Keeble-Gagnere G."/>
            <person name="Wang J."/>
            <person name="Hirakawa H."/>
            <person name="Shirasawa K."/>
            <person name="Vercoe P."/>
            <person name="Stefanova K."/>
            <person name="Durmic Z."/>
            <person name="Nichols P."/>
            <person name="Revell C."/>
            <person name="Isobe S.N."/>
            <person name="Edwards D."/>
            <person name="Erskine W."/>
        </authorList>
    </citation>
    <scope>NUCLEOTIDE SEQUENCE [LARGE SCALE GENOMIC DNA]</scope>
    <source>
        <strain evidence="3">cv. Daliak</strain>
    </source>
</reference>
<dbReference type="OrthoDB" id="1938131at2759"/>
<accession>A0A2Z6N2I8</accession>
<evidence type="ECO:0000313" key="3">
    <source>
        <dbReference type="Proteomes" id="UP000242715"/>
    </source>
</evidence>
<feature type="transmembrane region" description="Helical" evidence="1">
    <location>
        <begin position="109"/>
        <end position="127"/>
    </location>
</feature>
<feature type="transmembrane region" description="Helical" evidence="1">
    <location>
        <begin position="77"/>
        <end position="97"/>
    </location>
</feature>
<sequence length="230" mass="25162">MSKSPRELSSVGKDTVLCVQQPGFEPGTLHLFTFKWNIPHDLITAFPTLSSPIDIVTIPLEQKEYQLLWNHTSSVEAGVQIVIAATLISIFNNIWVCRNNVRFKNIKPSLNSTIAVIVVVSTLTGNFTSLTSGPSISDFAILKYFKVSIHQPKALKIVEVIWAPPLCGWVKCNTDDTSVGNPDIAACADIFRNNNGANLGCFAHFIGPANACFAETMRIILAIECASDRN</sequence>
<organism evidence="2 3">
    <name type="scientific">Trifolium subterraneum</name>
    <name type="common">Subterranean clover</name>
    <dbReference type="NCBI Taxonomy" id="3900"/>
    <lineage>
        <taxon>Eukaryota</taxon>
        <taxon>Viridiplantae</taxon>
        <taxon>Streptophyta</taxon>
        <taxon>Embryophyta</taxon>
        <taxon>Tracheophyta</taxon>
        <taxon>Spermatophyta</taxon>
        <taxon>Magnoliopsida</taxon>
        <taxon>eudicotyledons</taxon>
        <taxon>Gunneridae</taxon>
        <taxon>Pentapetalae</taxon>
        <taxon>rosids</taxon>
        <taxon>fabids</taxon>
        <taxon>Fabales</taxon>
        <taxon>Fabaceae</taxon>
        <taxon>Papilionoideae</taxon>
        <taxon>50 kb inversion clade</taxon>
        <taxon>NPAAA clade</taxon>
        <taxon>Hologalegina</taxon>
        <taxon>IRL clade</taxon>
        <taxon>Trifolieae</taxon>
        <taxon>Trifolium</taxon>
    </lineage>
</organism>
<keyword evidence="1" id="KW-0472">Membrane</keyword>
<dbReference type="Proteomes" id="UP000242715">
    <property type="component" value="Unassembled WGS sequence"/>
</dbReference>
<evidence type="ECO:0000313" key="2">
    <source>
        <dbReference type="EMBL" id="GAU25589.1"/>
    </source>
</evidence>
<gene>
    <name evidence="2" type="ORF">TSUD_260230</name>
</gene>
<keyword evidence="1" id="KW-1133">Transmembrane helix</keyword>
<evidence type="ECO:0000256" key="1">
    <source>
        <dbReference type="SAM" id="Phobius"/>
    </source>
</evidence>
<name>A0A2Z6N2I8_TRISU</name>
<proteinExistence type="predicted"/>
<keyword evidence="3" id="KW-1185">Reference proteome</keyword>
<dbReference type="EMBL" id="DF973315">
    <property type="protein sequence ID" value="GAU25589.1"/>
    <property type="molecule type" value="Genomic_DNA"/>
</dbReference>
<protein>
    <submittedName>
        <fullName evidence="2">Uncharacterized protein</fullName>
    </submittedName>
</protein>
<dbReference type="AlphaFoldDB" id="A0A2Z6N2I8"/>